<evidence type="ECO:0000313" key="2">
    <source>
        <dbReference type="EMBL" id="KOF71639.1"/>
    </source>
</evidence>
<keyword evidence="1" id="KW-1133">Transmembrane helix</keyword>
<proteinExistence type="predicted"/>
<keyword evidence="1" id="KW-0812">Transmembrane</keyword>
<organism evidence="2">
    <name type="scientific">Octopus bimaculoides</name>
    <name type="common">California two-spotted octopus</name>
    <dbReference type="NCBI Taxonomy" id="37653"/>
    <lineage>
        <taxon>Eukaryota</taxon>
        <taxon>Metazoa</taxon>
        <taxon>Spiralia</taxon>
        <taxon>Lophotrochozoa</taxon>
        <taxon>Mollusca</taxon>
        <taxon>Cephalopoda</taxon>
        <taxon>Coleoidea</taxon>
        <taxon>Octopodiformes</taxon>
        <taxon>Octopoda</taxon>
        <taxon>Incirrata</taxon>
        <taxon>Octopodidae</taxon>
        <taxon>Octopus</taxon>
    </lineage>
</organism>
<reference evidence="2" key="1">
    <citation type="submission" date="2015-07" db="EMBL/GenBank/DDBJ databases">
        <title>MeaNS - Measles Nucleotide Surveillance Program.</title>
        <authorList>
            <person name="Tran T."/>
            <person name="Druce J."/>
        </authorList>
    </citation>
    <scope>NUCLEOTIDE SEQUENCE</scope>
    <source>
        <strain evidence="2">UCB-OBI-ISO-001</strain>
        <tissue evidence="2">Gonad</tissue>
    </source>
</reference>
<dbReference type="EMBL" id="KQ424071">
    <property type="protein sequence ID" value="KOF71639.1"/>
    <property type="molecule type" value="Genomic_DNA"/>
</dbReference>
<dbReference type="AlphaFoldDB" id="A0A0L8G487"/>
<accession>A0A0L8G487</accession>
<feature type="transmembrane region" description="Helical" evidence="1">
    <location>
        <begin position="6"/>
        <end position="26"/>
    </location>
</feature>
<name>A0A0L8G487_OCTBM</name>
<gene>
    <name evidence="2" type="ORF">OCBIM_22000797mg</name>
</gene>
<protein>
    <submittedName>
        <fullName evidence="2">Uncharacterized protein</fullName>
    </submittedName>
</protein>
<sequence length="50" mass="5521">MVALQLQVECHLLLLLFVFSLLIVWLHSASSMLESKPPAGNPELVGFSLK</sequence>
<keyword evidence="1" id="KW-0472">Membrane</keyword>
<evidence type="ECO:0000256" key="1">
    <source>
        <dbReference type="SAM" id="Phobius"/>
    </source>
</evidence>